<keyword evidence="3" id="KW-1185">Reference proteome</keyword>
<evidence type="ECO:0000313" key="2">
    <source>
        <dbReference type="EMBL" id="MDX8048635.1"/>
    </source>
</evidence>
<proteinExistence type="predicted"/>
<dbReference type="EMBL" id="JAXAVV010000002">
    <property type="protein sequence ID" value="MDX8048635.1"/>
    <property type="molecule type" value="Genomic_DNA"/>
</dbReference>
<dbReference type="RefSeq" id="WP_319982750.1">
    <property type="nucleotide sequence ID" value="NZ_JAXAVV010000002.1"/>
</dbReference>
<protein>
    <submittedName>
        <fullName evidence="2">Tryptophan dimethylallyltransferase family protein</fullName>
    </submittedName>
</protein>
<sequence length="398" mass="43274">MTWVCGWLREFTSRFHPVRIATRPDSPADQECPILSAPAVSLHDFAIGQLRNLLRAVGLADSANTATKLLGEALGPGCRAPLSTVPQWPSFVADDHSPVEFSVALAQNERPAVRMIVESLAEQPGRQANLTAALGVLDRLVDQYELRLGQFDRVRDLFLPDDPQGEFTFWYSLIVQPSGAPAVKVYLNPDARGRERATGLVAEALARLGLHSAFPVVAEHGLRREGLDRFSFFALDLTDEHRARVKTYVSHADAMIADVARAAAATPDVDPALLADVCEIARGGTEPFTRRPLMSSYTFLSGDTDRPSGYSLYIPVRDYVQDDLEACERVLAIMARCGLDTTPFVMALASLVRRPLGDGVGLIAHVSLRLGLPKPGVSVYLSSEAYDVTPPRTTALSA</sequence>
<dbReference type="Proteomes" id="UP001271792">
    <property type="component" value="Unassembled WGS sequence"/>
</dbReference>
<comment type="caution">
    <text evidence="2">The sequence shown here is derived from an EMBL/GenBank/DDBJ whole genome shotgun (WGS) entry which is preliminary data.</text>
</comment>
<dbReference type="SFLD" id="SFLDS00036">
    <property type="entry name" value="Aromatic_Prenyltransferase"/>
    <property type="match status" value="1"/>
</dbReference>
<gene>
    <name evidence="2" type="ORF">SK571_04530</name>
</gene>
<dbReference type="PANTHER" id="PTHR40627:SF4">
    <property type="entry name" value="PRENYLTRANSFERASE ASQH1-RELATED"/>
    <property type="match status" value="1"/>
</dbReference>
<dbReference type="PANTHER" id="PTHR40627">
    <property type="entry name" value="INDOLE PRENYLTRANSFERASE TDIB-RELATED"/>
    <property type="match status" value="1"/>
</dbReference>
<dbReference type="InterPro" id="IPR033964">
    <property type="entry name" value="ABBA"/>
</dbReference>
<evidence type="ECO:0000313" key="3">
    <source>
        <dbReference type="Proteomes" id="UP001271792"/>
    </source>
</evidence>
<reference evidence="2 3" key="1">
    <citation type="submission" date="2023-11" db="EMBL/GenBank/DDBJ databases">
        <title>Lentzea sokolovensis, sp. nov., Lentzea kristufkii, sp. nov., and Lentzea miocenensis, sp. nov., rare actinobacteria from Sokolov Coal Basin, Miocene lacustrine sediment, Czech Republic.</title>
        <authorList>
            <person name="Lara A."/>
            <person name="Kotroba L."/>
            <person name="Nouioui I."/>
            <person name="Neumann-Schaal M."/>
            <person name="Mast Y."/>
            <person name="Chronakova A."/>
        </authorList>
    </citation>
    <scope>NUCLEOTIDE SEQUENCE [LARGE SCALE GENOMIC DNA]</scope>
    <source>
        <strain evidence="2 3">BCCO 10_0798</strain>
    </source>
</reference>
<evidence type="ECO:0000256" key="1">
    <source>
        <dbReference type="ARBA" id="ARBA00022679"/>
    </source>
</evidence>
<organism evidence="2 3">
    <name type="scientific">Lentzea kristufekii</name>
    <dbReference type="NCBI Taxonomy" id="3095430"/>
    <lineage>
        <taxon>Bacteria</taxon>
        <taxon>Bacillati</taxon>
        <taxon>Actinomycetota</taxon>
        <taxon>Actinomycetes</taxon>
        <taxon>Pseudonocardiales</taxon>
        <taxon>Pseudonocardiaceae</taxon>
        <taxon>Lentzea</taxon>
    </lineage>
</organism>
<accession>A0ABU4TK38</accession>
<keyword evidence="1" id="KW-0808">Transferase</keyword>
<dbReference type="Pfam" id="PF11991">
    <property type="entry name" value="Trp_DMAT"/>
    <property type="match status" value="1"/>
</dbReference>
<dbReference type="SFLD" id="SFLDG01162">
    <property type="entry name" value="I"/>
    <property type="match status" value="1"/>
</dbReference>
<name>A0ABU4TK38_9PSEU</name>
<dbReference type="InterPro" id="IPR017795">
    <property type="entry name" value="ABBA_NscD-like"/>
</dbReference>